<reference evidence="2 3" key="1">
    <citation type="journal article" date="2019" name="Int. J. Syst. Evol. Microbiol.">
        <title>The Global Catalogue of Microorganisms (GCM) 10K type strain sequencing project: providing services to taxonomists for standard genome sequencing and annotation.</title>
        <authorList>
            <consortium name="The Broad Institute Genomics Platform"/>
            <consortium name="The Broad Institute Genome Sequencing Center for Infectious Disease"/>
            <person name="Wu L."/>
            <person name="Ma J."/>
        </authorList>
    </citation>
    <scope>NUCLEOTIDE SEQUENCE [LARGE SCALE GENOMIC DNA]</scope>
    <source>
        <strain evidence="2 3">JCM 16365</strain>
    </source>
</reference>
<keyword evidence="1" id="KW-0812">Transmembrane</keyword>
<proteinExistence type="predicted"/>
<feature type="transmembrane region" description="Helical" evidence="1">
    <location>
        <begin position="97"/>
        <end position="119"/>
    </location>
</feature>
<accession>A0ABN3PG03</accession>
<feature type="transmembrane region" description="Helical" evidence="1">
    <location>
        <begin position="70"/>
        <end position="91"/>
    </location>
</feature>
<sequence length="210" mass="21637">MTSRLIRLVVGLAIYGGGEALIVRAGLGVDPWTVLAQGISLHTGWGIGWIVNLLGLAVMLAWIPLRQRPGVGTLANILLLGTSMQLVLDLVPDAQGIVAQALTLLGGILLVAFATGLYISAGMGSGPRDGLMTGLHTRFGIPIWIARGSIELTVLGAGWLLGGTVGLGTVAFALLIGPLVHRALPLLARRPRVARVAISADGTPATPSRA</sequence>
<dbReference type="PANTHER" id="PTHR40078:SF1">
    <property type="entry name" value="INTEGRAL MEMBRANE PROTEIN"/>
    <property type="match status" value="1"/>
</dbReference>
<keyword evidence="1" id="KW-0472">Membrane</keyword>
<dbReference type="RefSeq" id="WP_344228341.1">
    <property type="nucleotide sequence ID" value="NZ_BAAARI010000011.1"/>
</dbReference>
<keyword evidence="3" id="KW-1185">Reference proteome</keyword>
<gene>
    <name evidence="2" type="ORF">GCM10009862_15570</name>
</gene>
<keyword evidence="1" id="KW-1133">Transmembrane helix</keyword>
<dbReference type="PANTHER" id="PTHR40078">
    <property type="entry name" value="INTEGRAL MEMBRANE PROTEIN-RELATED"/>
    <property type="match status" value="1"/>
</dbReference>
<dbReference type="Proteomes" id="UP001500274">
    <property type="component" value="Unassembled WGS sequence"/>
</dbReference>
<dbReference type="EMBL" id="BAAARI010000011">
    <property type="protein sequence ID" value="GAA2577129.1"/>
    <property type="molecule type" value="Genomic_DNA"/>
</dbReference>
<evidence type="ECO:0000256" key="1">
    <source>
        <dbReference type="SAM" id="Phobius"/>
    </source>
</evidence>
<dbReference type="InterPro" id="IPR038750">
    <property type="entry name" value="YczE/YyaS-like"/>
</dbReference>
<organism evidence="2 3">
    <name type="scientific">Microbacterium binotii</name>
    <dbReference type="NCBI Taxonomy" id="462710"/>
    <lineage>
        <taxon>Bacteria</taxon>
        <taxon>Bacillati</taxon>
        <taxon>Actinomycetota</taxon>
        <taxon>Actinomycetes</taxon>
        <taxon>Micrococcales</taxon>
        <taxon>Microbacteriaceae</taxon>
        <taxon>Microbacterium</taxon>
    </lineage>
</organism>
<feature type="transmembrane region" description="Helical" evidence="1">
    <location>
        <begin position="156"/>
        <end position="180"/>
    </location>
</feature>
<protein>
    <submittedName>
        <fullName evidence="2">Membrane protein</fullName>
    </submittedName>
</protein>
<evidence type="ECO:0000313" key="3">
    <source>
        <dbReference type="Proteomes" id="UP001500274"/>
    </source>
</evidence>
<name>A0ABN3PG03_9MICO</name>
<comment type="caution">
    <text evidence="2">The sequence shown here is derived from an EMBL/GenBank/DDBJ whole genome shotgun (WGS) entry which is preliminary data.</text>
</comment>
<evidence type="ECO:0000313" key="2">
    <source>
        <dbReference type="EMBL" id="GAA2577129.1"/>
    </source>
</evidence>
<dbReference type="Pfam" id="PF19700">
    <property type="entry name" value="DUF6198"/>
    <property type="match status" value="1"/>
</dbReference>
<feature type="transmembrane region" description="Helical" evidence="1">
    <location>
        <begin position="44"/>
        <end position="63"/>
    </location>
</feature>